<dbReference type="InterPro" id="IPR008962">
    <property type="entry name" value="PapD-like_sf"/>
</dbReference>
<dbReference type="SUPFAM" id="SSF49354">
    <property type="entry name" value="PapD-like"/>
    <property type="match status" value="1"/>
</dbReference>
<evidence type="ECO:0000313" key="3">
    <source>
        <dbReference type="Proteomes" id="UP000199305"/>
    </source>
</evidence>
<evidence type="ECO:0000313" key="2">
    <source>
        <dbReference type="EMBL" id="SDJ67298.1"/>
    </source>
</evidence>
<dbReference type="Proteomes" id="UP000199305">
    <property type="component" value="Unassembled WGS sequence"/>
</dbReference>
<sequence length="240" mass="26600">MNFPRSSPVSRDRISPVIAALLLLLAQPALAAMSLDKIIVYLTDQPNSRDDIVVSNPDAENLYLQTEIYRVDNPGQPDEKRVRVVDPKEFKLLVNPARAVLAPGEQKRFRLMSLERDLETEKVYRVTFKPVVGDVKTDRTALKILVAYQALVFVQPPEGRYRLGLSRAGDQWQLQNTGSVNVEVAEIQHCRDEGSCTDLGLSGRIYAGAGLVVPQELEGGYLSVVARSGENSSTEKLPVR</sequence>
<keyword evidence="2" id="KW-0969">Cilium</keyword>
<keyword evidence="2" id="KW-0282">Flagellum</keyword>
<proteinExistence type="predicted"/>
<feature type="domain" description="Pili assembly chaperone N-terminal" evidence="1">
    <location>
        <begin position="44"/>
        <end position="157"/>
    </location>
</feature>
<keyword evidence="3" id="KW-1185">Reference proteome</keyword>
<dbReference type="EMBL" id="FNFH01000001">
    <property type="protein sequence ID" value="SDJ67298.1"/>
    <property type="molecule type" value="Genomic_DNA"/>
</dbReference>
<gene>
    <name evidence="2" type="ORF">SAMN05216212_0643</name>
</gene>
<dbReference type="GO" id="GO:0030288">
    <property type="term" value="C:outer membrane-bounded periplasmic space"/>
    <property type="evidence" value="ECO:0007669"/>
    <property type="project" value="InterPro"/>
</dbReference>
<dbReference type="GO" id="GO:0071555">
    <property type="term" value="P:cell wall organization"/>
    <property type="evidence" value="ECO:0007669"/>
    <property type="project" value="InterPro"/>
</dbReference>
<protein>
    <submittedName>
        <fullName evidence="2">Pili and flagellar-assembly chaperone, PapD N-terminal domain</fullName>
    </submittedName>
</protein>
<dbReference type="Gene3D" id="2.60.40.10">
    <property type="entry name" value="Immunoglobulins"/>
    <property type="match status" value="1"/>
</dbReference>
<name>A0A1G8VML2_9GAMM</name>
<organism evidence="2 3">
    <name type="scientific">Microbulbifer yueqingensis</name>
    <dbReference type="NCBI Taxonomy" id="658219"/>
    <lineage>
        <taxon>Bacteria</taxon>
        <taxon>Pseudomonadati</taxon>
        <taxon>Pseudomonadota</taxon>
        <taxon>Gammaproteobacteria</taxon>
        <taxon>Cellvibrionales</taxon>
        <taxon>Microbulbiferaceae</taxon>
        <taxon>Microbulbifer</taxon>
    </lineage>
</organism>
<dbReference type="STRING" id="658219.SAMN05216212_0643"/>
<dbReference type="Pfam" id="PF00345">
    <property type="entry name" value="PapD_N"/>
    <property type="match status" value="1"/>
</dbReference>
<dbReference type="RefSeq" id="WP_091507990.1">
    <property type="nucleotide sequence ID" value="NZ_FNFH01000001.1"/>
</dbReference>
<evidence type="ECO:0000259" key="1">
    <source>
        <dbReference type="Pfam" id="PF00345"/>
    </source>
</evidence>
<dbReference type="OrthoDB" id="7630309at2"/>
<dbReference type="InterPro" id="IPR013783">
    <property type="entry name" value="Ig-like_fold"/>
</dbReference>
<dbReference type="AlphaFoldDB" id="A0A1G8VML2"/>
<reference evidence="3" key="1">
    <citation type="submission" date="2016-10" db="EMBL/GenBank/DDBJ databases">
        <authorList>
            <person name="Varghese N."/>
            <person name="Submissions S."/>
        </authorList>
    </citation>
    <scope>NUCLEOTIDE SEQUENCE [LARGE SCALE GENOMIC DNA]</scope>
    <source>
        <strain evidence="3">CGMCC 1.10658</strain>
    </source>
</reference>
<keyword evidence="2" id="KW-0966">Cell projection</keyword>
<accession>A0A1G8VML2</accession>
<dbReference type="InterPro" id="IPR016147">
    <property type="entry name" value="Pili_assmbl_chaperone_N"/>
</dbReference>